<reference evidence="1" key="1">
    <citation type="submission" date="2020-10" db="EMBL/GenBank/DDBJ databases">
        <title>The Isolation and Genome Sequence of a Novel Cyanophage S-H38 from the Yellow Sea, China.</title>
        <authorList>
            <person name="Jiang T."/>
        </authorList>
    </citation>
    <scope>NUCLEOTIDE SEQUENCE</scope>
</reference>
<name>A0A873WA16_9CAUD</name>
<dbReference type="EMBL" id="MW117965">
    <property type="protein sequence ID" value="QPB07920.1"/>
    <property type="molecule type" value="Genomic_DNA"/>
</dbReference>
<evidence type="ECO:0000313" key="1">
    <source>
        <dbReference type="EMBL" id="QPB07920.1"/>
    </source>
</evidence>
<evidence type="ECO:0000313" key="2">
    <source>
        <dbReference type="Proteomes" id="UP000663144"/>
    </source>
</evidence>
<dbReference type="RefSeq" id="YP_010670411.1">
    <property type="nucleotide sequence ID" value="NC_070964.1"/>
</dbReference>
<dbReference type="Proteomes" id="UP000663144">
    <property type="component" value="Segment"/>
</dbReference>
<proteinExistence type="predicted"/>
<organism evidence="1 2">
    <name type="scientific">Synechococcus phage S-H38</name>
    <dbReference type="NCBI Taxonomy" id="2783673"/>
    <lineage>
        <taxon>Viruses</taxon>
        <taxon>Duplodnaviria</taxon>
        <taxon>Heunggongvirae</taxon>
        <taxon>Uroviricota</taxon>
        <taxon>Caudoviricetes</taxon>
        <taxon>Pantevenvirales</taxon>
        <taxon>Kyanoviridae</taxon>
        <taxon>Yellowseavirus</taxon>
        <taxon>Yellowseavirus thirtyeight</taxon>
    </lineage>
</organism>
<accession>A0A873WA16</accession>
<keyword evidence="2" id="KW-1185">Reference proteome</keyword>
<dbReference type="GeneID" id="77946616"/>
<protein>
    <submittedName>
        <fullName evidence="1">Uncharacterized protein</fullName>
    </submittedName>
</protein>
<sequence length="79" mass="9470">MVSTANLAFILTILIVGWCYLEDPEGTNRLFYIINLKISIQWIRVQQRYLKWKLLRQLNKANRELGLPEISWNKHKIQD</sequence>
<dbReference type="KEGG" id="vg:77946616"/>